<protein>
    <submittedName>
        <fullName evidence="1">Uncharacterized protein</fullName>
    </submittedName>
</protein>
<dbReference type="AlphaFoldDB" id="A0A8H2JJ15"/>
<comment type="caution">
    <text evidence="1">The sequence shown here is derived from an EMBL/GenBank/DDBJ whole genome shotgun (WGS) entry which is preliminary data.</text>
</comment>
<dbReference type="OrthoDB" id="6228002at2"/>
<keyword evidence="2" id="KW-1185">Reference proteome</keyword>
<dbReference type="EMBL" id="SZVP01000018">
    <property type="protein sequence ID" value="TMM42436.1"/>
    <property type="molecule type" value="Genomic_DNA"/>
</dbReference>
<gene>
    <name evidence="1" type="ORF">FCS21_14695</name>
</gene>
<organism evidence="1 2">
    <name type="scientific">Colwellia ponticola</name>
    <dbReference type="NCBI Taxonomy" id="2304625"/>
    <lineage>
        <taxon>Bacteria</taxon>
        <taxon>Pseudomonadati</taxon>
        <taxon>Pseudomonadota</taxon>
        <taxon>Gammaproteobacteria</taxon>
        <taxon>Alteromonadales</taxon>
        <taxon>Colwelliaceae</taxon>
        <taxon>Colwellia</taxon>
    </lineage>
</organism>
<evidence type="ECO:0000313" key="1">
    <source>
        <dbReference type="EMBL" id="TMM42436.1"/>
    </source>
</evidence>
<sequence>MAFIGQTVASTIMPYHMMSMMEMNGQEQSQNMSMMAHHNHNMAPEVFADSYSSEKSMEDCCSKTCNSCFTGGCSNIAVFMKDAVGSEPIADLSSKILSCSSLALSQQPTSLYRPPILS</sequence>
<dbReference type="Proteomes" id="UP000307702">
    <property type="component" value="Unassembled WGS sequence"/>
</dbReference>
<reference evidence="1 2" key="1">
    <citation type="submission" date="2019-05" db="EMBL/GenBank/DDBJ databases">
        <title>Colwellia ponticola sp. nov., isolated from seawater.</title>
        <authorList>
            <person name="Yoon J.-H."/>
        </authorList>
    </citation>
    <scope>NUCLEOTIDE SEQUENCE [LARGE SCALE GENOMIC DNA]</scope>
    <source>
        <strain evidence="1 2">OISW-25</strain>
    </source>
</reference>
<proteinExistence type="predicted"/>
<evidence type="ECO:0000313" key="2">
    <source>
        <dbReference type="Proteomes" id="UP000307702"/>
    </source>
</evidence>
<name>A0A8H2JJ15_9GAMM</name>
<accession>A0A8H2JJ15</accession>